<dbReference type="SUPFAM" id="SSF58104">
    <property type="entry name" value="Methyl-accepting chemotaxis protein (MCP) signaling domain"/>
    <property type="match status" value="1"/>
</dbReference>
<sequence length="71" mass="7865">MVEIDKVSDFSNQITAAATEQQAVIEEISRNINQISSLSHDKSLKIDQVSGTRANLQSKASQLKDLSRTFE</sequence>
<evidence type="ECO:0000313" key="2">
    <source>
        <dbReference type="Proteomes" id="UP001302667"/>
    </source>
</evidence>
<dbReference type="RefSeq" id="WP_317103976.1">
    <property type="nucleotide sequence ID" value="NZ_CP136584.1"/>
</dbReference>
<accession>A0ABZ0FFE6</accession>
<keyword evidence="2" id="KW-1185">Reference proteome</keyword>
<proteinExistence type="predicted"/>
<protein>
    <recommendedName>
        <fullName evidence="3">t-SNARE coiled-coil homology domain-containing protein</fullName>
    </recommendedName>
</protein>
<reference evidence="1 2" key="1">
    <citation type="submission" date="2023-10" db="EMBL/GenBank/DDBJ databases">
        <title>Genome analysis of psychrotrophic aerobic bacterium Aeromonas allosaccharophila BIM B-1809 isolated from infected fish.</title>
        <authorList>
            <person name="Leanovich S.I."/>
            <person name="Sidarenka A.V."/>
            <person name="Akhremchuk A.E."/>
            <person name="Sikolenko M.A."/>
            <person name="Valentovich L.N."/>
        </authorList>
    </citation>
    <scope>NUCLEOTIDE SEQUENCE [LARGE SCALE GENOMIC DNA]</scope>
    <source>
        <strain evidence="1 2">BIM B-1809</strain>
    </source>
</reference>
<dbReference type="Gene3D" id="1.10.287.950">
    <property type="entry name" value="Methyl-accepting chemotaxis protein"/>
    <property type="match status" value="1"/>
</dbReference>
<evidence type="ECO:0000313" key="1">
    <source>
        <dbReference type="EMBL" id="WOE68088.1"/>
    </source>
</evidence>
<gene>
    <name evidence="1" type="ORF">RY972_08570</name>
</gene>
<dbReference type="Proteomes" id="UP001302667">
    <property type="component" value="Chromosome"/>
</dbReference>
<dbReference type="EMBL" id="CP136584">
    <property type="protein sequence ID" value="WOE68088.1"/>
    <property type="molecule type" value="Genomic_DNA"/>
</dbReference>
<evidence type="ECO:0008006" key="3">
    <source>
        <dbReference type="Google" id="ProtNLM"/>
    </source>
</evidence>
<organism evidence="1 2">
    <name type="scientific">Aeromonas allosaccharophila</name>
    <dbReference type="NCBI Taxonomy" id="656"/>
    <lineage>
        <taxon>Bacteria</taxon>
        <taxon>Pseudomonadati</taxon>
        <taxon>Pseudomonadota</taxon>
        <taxon>Gammaproteobacteria</taxon>
        <taxon>Aeromonadales</taxon>
        <taxon>Aeromonadaceae</taxon>
        <taxon>Aeromonas</taxon>
    </lineage>
</organism>
<name>A0ABZ0FFE6_9GAMM</name>